<dbReference type="SUPFAM" id="SSF69360">
    <property type="entry name" value="Cell wall binding repeat"/>
    <property type="match status" value="2"/>
</dbReference>
<protein>
    <recommendedName>
        <fullName evidence="3">WG repeat-containing protein</fullName>
    </recommendedName>
</protein>
<gene>
    <name evidence="1" type="ORF">OZSIB_0425</name>
</gene>
<evidence type="ECO:0000313" key="1">
    <source>
        <dbReference type="EMBL" id="RCK79083.1"/>
    </source>
</evidence>
<dbReference type="Proteomes" id="UP000252355">
    <property type="component" value="Unassembled WGS sequence"/>
</dbReference>
<organism evidence="1 2">
    <name type="scientific">Candidatus Ozemobacter sibiricus</name>
    <dbReference type="NCBI Taxonomy" id="2268124"/>
    <lineage>
        <taxon>Bacteria</taxon>
        <taxon>Candidatus Ozemobacteria</taxon>
        <taxon>Candidatus Ozemobacterales</taxon>
        <taxon>Candidatus Ozemobacteraceae</taxon>
        <taxon>Candidatus Ozemobacter</taxon>
    </lineage>
</organism>
<name>A0A367ZLU9_9BACT</name>
<dbReference type="EMBL" id="QOQW01000016">
    <property type="protein sequence ID" value="RCK79083.1"/>
    <property type="molecule type" value="Genomic_DNA"/>
</dbReference>
<dbReference type="InterPro" id="IPR032774">
    <property type="entry name" value="WG_beta_rep"/>
</dbReference>
<dbReference type="PANTHER" id="PTHR37841:SF1">
    <property type="entry name" value="DUF3298 DOMAIN-CONTAINING PROTEIN"/>
    <property type="match status" value="1"/>
</dbReference>
<comment type="caution">
    <text evidence="1">The sequence shown here is derived from an EMBL/GenBank/DDBJ whole genome shotgun (WGS) entry which is preliminary data.</text>
</comment>
<accession>A0A367ZLU9</accession>
<evidence type="ECO:0008006" key="3">
    <source>
        <dbReference type="Google" id="ProtNLM"/>
    </source>
</evidence>
<proteinExistence type="predicted"/>
<dbReference type="Pfam" id="PF14903">
    <property type="entry name" value="WG_beta_rep"/>
    <property type="match status" value="5"/>
</dbReference>
<dbReference type="AlphaFoldDB" id="A0A367ZLU9"/>
<dbReference type="PANTHER" id="PTHR37841">
    <property type="entry name" value="GLR2918 PROTEIN"/>
    <property type="match status" value="1"/>
</dbReference>
<reference evidence="1 2" key="1">
    <citation type="submission" date="2018-05" db="EMBL/GenBank/DDBJ databases">
        <title>A metagenomic window into the 2 km-deep terrestrial subsurface aquifer revealed taxonomically and functionally diverse microbial community comprising novel uncultured bacterial lineages.</title>
        <authorList>
            <person name="Kadnikov V.V."/>
            <person name="Mardanov A.V."/>
            <person name="Beletsky A.V."/>
            <person name="Banks D."/>
            <person name="Pimenov N.V."/>
            <person name="Frank Y.A."/>
            <person name="Karnachuk O.V."/>
            <person name="Ravin N.V."/>
        </authorList>
    </citation>
    <scope>NUCLEOTIDE SEQUENCE [LARGE SCALE GENOMIC DNA]</scope>
    <source>
        <strain evidence="1">BY5</strain>
    </source>
</reference>
<evidence type="ECO:0000313" key="2">
    <source>
        <dbReference type="Proteomes" id="UP000252355"/>
    </source>
</evidence>
<sequence>MFRPVRVGDRYGFHTGTATGPWGRLDEHGDYQVYPLWERVARFRHGFAPVRVNGRWGFIDTAARLVVPPRFDAIWQPPNEGLDPVLGDLDGTDGDADRIDPLADWTNGFAPGVFPVRDGEEWVLVASTGTLLPGPRFTAIDEMSEERALVTRPEGMGYLDPRGVLVIPGPYEEATPFQEGRAAVRRQGRWGYIDRDGREVVPPRFTQAHAFQNGQAVVEADGVCFLIDRAGRLLASPTYDQMECLPGGDTFIVCRQSKAGLYQTGRGEILAPTFDFLAPLQDNLLLSQADGREGLVDGAGKVLLPCQYDRIVIDDPDLFLLQKDRRWGFYHPASGRVTEPRYLAVEPLSDGLAAVRDEEGRWGYVDATGQLVIPPVFDWAGPFRDGRAAVTVRGEVVFIDPQGRRLAIDLPIGNDPPLPGGLRQVEVNGRFGFVDAQGRFVLRPAFRAVRTFASGSLLLLEGDLWSMYAPDGRELHPATWTAVGLVREDRCWVSNGQGTGFVDGTGRLVVPMHYDQARDFSEGRAAVRRGTKWGFVDRDGREVVPPRFDEVTDFAGGISKTRSGARRGRLTLTGVYLPRIGTAPDEDDTP</sequence>